<accession>A0A2T0MRB7</accession>
<evidence type="ECO:0008006" key="4">
    <source>
        <dbReference type="Google" id="ProtNLM"/>
    </source>
</evidence>
<keyword evidence="1" id="KW-0732">Signal</keyword>
<feature type="chain" id="PRO_5015461247" description="Lactococcin 972 family bacteriocin" evidence="1">
    <location>
        <begin position="28"/>
        <end position="123"/>
    </location>
</feature>
<gene>
    <name evidence="2" type="ORF">B0I32_116200</name>
</gene>
<comment type="caution">
    <text evidence="2">The sequence shown here is derived from an EMBL/GenBank/DDBJ whole genome shotgun (WGS) entry which is preliminary data.</text>
</comment>
<evidence type="ECO:0000313" key="3">
    <source>
        <dbReference type="Proteomes" id="UP000238312"/>
    </source>
</evidence>
<sequence length="123" mass="13085">MRKSLIAAGSALLTAAALFGTTGTAAADIWTDWNHTYPKDCGVGLNEDTTYHHVTDHGVFAGTRDADGCKGGGRHGHHGDHWYGQYGDHDEVRKWLHRNWPTSGNGNWVGHGLGPGVGAGVRG</sequence>
<dbReference type="AlphaFoldDB" id="A0A2T0MRB7"/>
<keyword evidence="3" id="KW-1185">Reference proteome</keyword>
<name>A0A2T0MRB7_9ACTN</name>
<dbReference type="EMBL" id="PVNG01000016">
    <property type="protein sequence ID" value="PRX60809.1"/>
    <property type="molecule type" value="Genomic_DNA"/>
</dbReference>
<dbReference type="Proteomes" id="UP000238312">
    <property type="component" value="Unassembled WGS sequence"/>
</dbReference>
<dbReference type="RefSeq" id="WP_106246757.1">
    <property type="nucleotide sequence ID" value="NZ_JBFAIB010000041.1"/>
</dbReference>
<dbReference type="OrthoDB" id="3541891at2"/>
<organism evidence="2 3">
    <name type="scientific">Nonomuraea fuscirosea</name>
    <dbReference type="NCBI Taxonomy" id="1291556"/>
    <lineage>
        <taxon>Bacteria</taxon>
        <taxon>Bacillati</taxon>
        <taxon>Actinomycetota</taxon>
        <taxon>Actinomycetes</taxon>
        <taxon>Streptosporangiales</taxon>
        <taxon>Streptosporangiaceae</taxon>
        <taxon>Nonomuraea</taxon>
    </lineage>
</organism>
<evidence type="ECO:0000313" key="2">
    <source>
        <dbReference type="EMBL" id="PRX60809.1"/>
    </source>
</evidence>
<proteinExistence type="predicted"/>
<evidence type="ECO:0000256" key="1">
    <source>
        <dbReference type="SAM" id="SignalP"/>
    </source>
</evidence>
<feature type="signal peptide" evidence="1">
    <location>
        <begin position="1"/>
        <end position="27"/>
    </location>
</feature>
<protein>
    <recommendedName>
        <fullName evidence="4">Lactococcin 972 family bacteriocin</fullName>
    </recommendedName>
</protein>
<reference evidence="2 3" key="1">
    <citation type="submission" date="2018-03" db="EMBL/GenBank/DDBJ databases">
        <title>Genomic Encyclopedia of Type Strains, Phase III (KMG-III): the genomes of soil and plant-associated and newly described type strains.</title>
        <authorList>
            <person name="Whitman W."/>
        </authorList>
    </citation>
    <scope>NUCLEOTIDE SEQUENCE [LARGE SCALE GENOMIC DNA]</scope>
    <source>
        <strain evidence="2 3">CGMCC 4.7104</strain>
    </source>
</reference>